<keyword evidence="4" id="KW-1185">Reference proteome</keyword>
<dbReference type="InterPro" id="IPR037143">
    <property type="entry name" value="4-PPantetheinyl_Trfase_dom_sf"/>
</dbReference>
<dbReference type="Proteomes" id="UP000606922">
    <property type="component" value="Unassembled WGS sequence"/>
</dbReference>
<reference evidence="3" key="2">
    <citation type="submission" date="2020-09" db="EMBL/GenBank/DDBJ databases">
        <authorList>
            <person name="Sun Q."/>
            <person name="Zhou Y."/>
        </authorList>
    </citation>
    <scope>NUCLEOTIDE SEQUENCE</scope>
    <source>
        <strain evidence="3">CGMCC 1.12813</strain>
    </source>
</reference>
<accession>A0A916SSB2</accession>
<feature type="domain" description="4'-phosphopantetheinyl transferase" evidence="2">
    <location>
        <begin position="73"/>
        <end position="144"/>
    </location>
</feature>
<evidence type="ECO:0000256" key="1">
    <source>
        <dbReference type="ARBA" id="ARBA00022679"/>
    </source>
</evidence>
<organism evidence="3 4">
    <name type="scientific">Conyzicola nivalis</name>
    <dbReference type="NCBI Taxonomy" id="1477021"/>
    <lineage>
        <taxon>Bacteria</taxon>
        <taxon>Bacillati</taxon>
        <taxon>Actinomycetota</taxon>
        <taxon>Actinomycetes</taxon>
        <taxon>Micrococcales</taxon>
        <taxon>Microbacteriaceae</taxon>
        <taxon>Conyzicola</taxon>
    </lineage>
</organism>
<dbReference type="InterPro" id="IPR008278">
    <property type="entry name" value="4-PPantetheinyl_Trfase_dom"/>
</dbReference>
<dbReference type="RefSeq" id="WP_188511621.1">
    <property type="nucleotide sequence ID" value="NZ_BMGB01000002.1"/>
</dbReference>
<dbReference type="Pfam" id="PF01648">
    <property type="entry name" value="ACPS"/>
    <property type="match status" value="1"/>
</dbReference>
<name>A0A916SSB2_9MICO</name>
<evidence type="ECO:0000259" key="2">
    <source>
        <dbReference type="Pfam" id="PF01648"/>
    </source>
</evidence>
<dbReference type="EMBL" id="BMGB01000002">
    <property type="protein sequence ID" value="GGB14003.1"/>
    <property type="molecule type" value="Genomic_DNA"/>
</dbReference>
<proteinExistence type="predicted"/>
<dbReference type="AlphaFoldDB" id="A0A916SSB2"/>
<protein>
    <recommendedName>
        <fullName evidence="2">4'-phosphopantetheinyl transferase domain-containing protein</fullName>
    </recommendedName>
</protein>
<keyword evidence="1" id="KW-0808">Transferase</keyword>
<dbReference type="SUPFAM" id="SSF56214">
    <property type="entry name" value="4'-phosphopantetheinyl transferase"/>
    <property type="match status" value="1"/>
</dbReference>
<evidence type="ECO:0000313" key="3">
    <source>
        <dbReference type="EMBL" id="GGB14003.1"/>
    </source>
</evidence>
<reference evidence="3" key="1">
    <citation type="journal article" date="2014" name="Int. J. Syst. Evol. Microbiol.">
        <title>Complete genome sequence of Corynebacterium casei LMG S-19264T (=DSM 44701T), isolated from a smear-ripened cheese.</title>
        <authorList>
            <consortium name="US DOE Joint Genome Institute (JGI-PGF)"/>
            <person name="Walter F."/>
            <person name="Albersmeier A."/>
            <person name="Kalinowski J."/>
            <person name="Ruckert C."/>
        </authorList>
    </citation>
    <scope>NUCLEOTIDE SEQUENCE</scope>
    <source>
        <strain evidence="3">CGMCC 1.12813</strain>
    </source>
</reference>
<dbReference type="GO" id="GO:0008897">
    <property type="term" value="F:holo-[acyl-carrier-protein] synthase activity"/>
    <property type="evidence" value="ECO:0007669"/>
    <property type="project" value="InterPro"/>
</dbReference>
<dbReference type="Gene3D" id="3.90.470.20">
    <property type="entry name" value="4'-phosphopantetheinyl transferase domain"/>
    <property type="match status" value="1"/>
</dbReference>
<sequence>MHDVTVEVHPRGDDDHALLAALASRLLGHPVTVDHHCAHCGGTDHGQPRVEGAFVSLARAGALVAVAATTRGPVGVDIETVDGVAASGFDDVAFGDAERDRIAHADEPDLLRATLWTAKEALLKAAGTGLRIDPRRVDVAEASAEIETFAPRAGYVVTVAVLSG</sequence>
<evidence type="ECO:0000313" key="4">
    <source>
        <dbReference type="Proteomes" id="UP000606922"/>
    </source>
</evidence>
<dbReference type="GO" id="GO:0000287">
    <property type="term" value="F:magnesium ion binding"/>
    <property type="evidence" value="ECO:0007669"/>
    <property type="project" value="InterPro"/>
</dbReference>
<gene>
    <name evidence="3" type="ORF">GCM10010979_30600</name>
</gene>
<comment type="caution">
    <text evidence="3">The sequence shown here is derived from an EMBL/GenBank/DDBJ whole genome shotgun (WGS) entry which is preliminary data.</text>
</comment>